<dbReference type="SUPFAM" id="SSF56988">
    <property type="entry name" value="Anthrax protective antigen"/>
    <property type="match status" value="1"/>
</dbReference>
<dbReference type="NCBIfam" id="TIGR04183">
    <property type="entry name" value="Por_Secre_tail"/>
    <property type="match status" value="1"/>
</dbReference>
<keyword evidence="4" id="KW-0732">Signal</keyword>
<comment type="subcellular location">
    <subcellularLocation>
        <location evidence="1">Endoplasmic reticulum membrane</location>
        <topology evidence="1">Single-pass type I membrane protein</topology>
    </subcellularLocation>
</comment>
<dbReference type="Pfam" id="PF07691">
    <property type="entry name" value="PA14"/>
    <property type="match status" value="1"/>
</dbReference>
<evidence type="ECO:0000313" key="12">
    <source>
        <dbReference type="Proteomes" id="UP000298337"/>
    </source>
</evidence>
<keyword evidence="5" id="KW-0256">Endoplasmic reticulum</keyword>
<organism evidence="11 12">
    <name type="scientific">Hymenobacter fodinae</name>
    <dbReference type="NCBI Taxonomy" id="2510796"/>
    <lineage>
        <taxon>Bacteria</taxon>
        <taxon>Pseudomonadati</taxon>
        <taxon>Bacteroidota</taxon>
        <taxon>Cytophagia</taxon>
        <taxon>Cytophagales</taxon>
        <taxon>Hymenobacteraceae</taxon>
        <taxon>Hymenobacter</taxon>
    </lineage>
</organism>
<keyword evidence="8" id="KW-0325">Glycoprotein</keyword>
<evidence type="ECO:0000256" key="2">
    <source>
        <dbReference type="ARBA" id="ARBA00009141"/>
    </source>
</evidence>
<evidence type="ECO:0000256" key="9">
    <source>
        <dbReference type="ARBA" id="ARBA00023277"/>
    </source>
</evidence>
<dbReference type="EMBL" id="SRLA01000005">
    <property type="protein sequence ID" value="TGE04530.1"/>
    <property type="molecule type" value="Genomic_DNA"/>
</dbReference>
<dbReference type="RefSeq" id="WP_135435974.1">
    <property type="nucleotide sequence ID" value="NZ_SRLA01000005.1"/>
</dbReference>
<feature type="domain" description="PA14" evidence="10">
    <location>
        <begin position="166"/>
        <end position="302"/>
    </location>
</feature>
<dbReference type="Gene3D" id="2.60.120.380">
    <property type="match status" value="1"/>
</dbReference>
<dbReference type="InterPro" id="IPR011658">
    <property type="entry name" value="PA14_dom"/>
</dbReference>
<dbReference type="SUPFAM" id="SSF49785">
    <property type="entry name" value="Galactose-binding domain-like"/>
    <property type="match status" value="1"/>
</dbReference>
<evidence type="ECO:0000259" key="10">
    <source>
        <dbReference type="PROSITE" id="PS51820"/>
    </source>
</evidence>
<dbReference type="Pfam" id="PF11721">
    <property type="entry name" value="Malectin"/>
    <property type="match status" value="2"/>
</dbReference>
<comment type="caution">
    <text evidence="11">The sequence shown here is derived from an EMBL/GenBank/DDBJ whole genome shotgun (WGS) entry which is preliminary data.</text>
</comment>
<keyword evidence="7" id="KW-0472">Membrane</keyword>
<dbReference type="GO" id="GO:0016020">
    <property type="term" value="C:membrane"/>
    <property type="evidence" value="ECO:0007669"/>
    <property type="project" value="TreeGrafter"/>
</dbReference>
<keyword evidence="12" id="KW-1185">Reference proteome</keyword>
<sequence>VYNTQLVGNWVENVEDRTNTGAPAYIGLLPYQYGVSQSLGTAAVGVEVKNNTLVARPSYVRSTMNNNVLGTEGYYNYFLAQFNGPVTDAAITLGTIFQNNTARNTANAFYLSTGANNTLLCSTTLNNVGNLVEDRTLPNSTQASINTAACLAVAGEALRTPENPSGTAAGLDYKYYEGYWSQLPDFNTLKPIKTGQVANFDLSMRQRDSGYGVQFTGFITVPQDGMYTFFTNSDDGSKVFIGSTEVLYNNNSQGNSEKSGSIGLKAGTHAFTVTYFQSGGGQLLNVNYQGPGVPKQVIPASALRRGGTTSVAPPTAPAPSVGSAFRINAGGGQLSTGLGTFSPDNYYSAGSNTYSTSSAIAGTTDGALYQTERYGSNGTLSYAVPVPNGTYRVVLHFAELYWTTSGRRVFDVSLENQKVLDNFDIFRKVGVNTATTETFTVNVADGTLNLYLSSLASDGGADQPKISALELVPTTSGTAPAPAPVGTSTYRVNSGGVQVSTTLGTFSADSYYTGSSSTHSTTALINGIDALYQTERYGNTGTMNYAFPVTNGQYKVVLHFAELYWNATGRRVFDVSLENQKVLDNYDIFKKVGALTGTTETFTVNVTDGVLNLYFSSLASDGGVDAAKISAIEVLPASTSLSATSSSAMQVLSGSGTAETVRTALTAYPNPSTGMFTVACVSATAQPATLTLVDALGKVVLTQRVTLTAGQNEMPVHAQQVPEGMYQLILQPTQGVRQTSKVVIQH</sequence>
<protein>
    <submittedName>
        <fullName evidence="11">T9SS type A sorting domain-containing protein</fullName>
    </submittedName>
</protein>
<dbReference type="InterPro" id="IPR039155">
    <property type="entry name" value="MLEC"/>
</dbReference>
<evidence type="ECO:0000313" key="11">
    <source>
        <dbReference type="EMBL" id="TGE04530.1"/>
    </source>
</evidence>
<gene>
    <name evidence="11" type="ORF">EU556_20295</name>
</gene>
<evidence type="ECO:0000256" key="6">
    <source>
        <dbReference type="ARBA" id="ARBA00022989"/>
    </source>
</evidence>
<keyword evidence="9" id="KW-0119">Carbohydrate metabolism</keyword>
<dbReference type="Gene3D" id="2.60.120.430">
    <property type="entry name" value="Galactose-binding lectin"/>
    <property type="match status" value="2"/>
</dbReference>
<dbReference type="InterPro" id="IPR008979">
    <property type="entry name" value="Galactose-bd-like_sf"/>
</dbReference>
<evidence type="ECO:0000256" key="7">
    <source>
        <dbReference type="ARBA" id="ARBA00023136"/>
    </source>
</evidence>
<evidence type="ECO:0000256" key="4">
    <source>
        <dbReference type="ARBA" id="ARBA00022729"/>
    </source>
</evidence>
<dbReference type="AlphaFoldDB" id="A0A4Z0P1B8"/>
<name>A0A4Z0P1B8_9BACT</name>
<dbReference type="PROSITE" id="PS51820">
    <property type="entry name" value="PA14"/>
    <property type="match status" value="1"/>
</dbReference>
<dbReference type="InterPro" id="IPR026444">
    <property type="entry name" value="Secre_tail"/>
</dbReference>
<dbReference type="GO" id="GO:0030246">
    <property type="term" value="F:carbohydrate binding"/>
    <property type="evidence" value="ECO:0007669"/>
    <property type="project" value="InterPro"/>
</dbReference>
<accession>A0A4Z0P1B8</accession>
<dbReference type="PANTHER" id="PTHR13460">
    <property type="match status" value="1"/>
</dbReference>
<evidence type="ECO:0000256" key="5">
    <source>
        <dbReference type="ARBA" id="ARBA00022824"/>
    </source>
</evidence>
<evidence type="ECO:0000256" key="1">
    <source>
        <dbReference type="ARBA" id="ARBA00004115"/>
    </source>
</evidence>
<comment type="similarity">
    <text evidence="2">Belongs to the malectin family.</text>
</comment>
<evidence type="ECO:0000256" key="8">
    <source>
        <dbReference type="ARBA" id="ARBA00023180"/>
    </source>
</evidence>
<keyword evidence="6" id="KW-1133">Transmembrane helix</keyword>
<keyword evidence="3" id="KW-0812">Transmembrane</keyword>
<dbReference type="InterPro" id="IPR021720">
    <property type="entry name" value="Malectin_dom"/>
</dbReference>
<dbReference type="OrthoDB" id="279982at2"/>
<proteinExistence type="inferred from homology"/>
<feature type="non-terminal residue" evidence="11">
    <location>
        <position position="1"/>
    </location>
</feature>
<reference evidence="11 12" key="1">
    <citation type="submission" date="2019-04" db="EMBL/GenBank/DDBJ databases">
        <authorList>
            <person name="Feng G."/>
            <person name="Zhang J."/>
            <person name="Zhu H."/>
        </authorList>
    </citation>
    <scope>NUCLEOTIDE SEQUENCE [LARGE SCALE GENOMIC DNA]</scope>
    <source>
        <strain evidence="11 12">92R-1</strain>
    </source>
</reference>
<dbReference type="PANTHER" id="PTHR13460:SF0">
    <property type="entry name" value="MALECTIN"/>
    <property type="match status" value="1"/>
</dbReference>
<evidence type="ECO:0000256" key="3">
    <source>
        <dbReference type="ARBA" id="ARBA00022692"/>
    </source>
</evidence>
<dbReference type="SMART" id="SM00758">
    <property type="entry name" value="PA14"/>
    <property type="match status" value="1"/>
</dbReference>
<dbReference type="InterPro" id="IPR037524">
    <property type="entry name" value="PA14/GLEYA"/>
</dbReference>
<dbReference type="Proteomes" id="UP000298337">
    <property type="component" value="Unassembled WGS sequence"/>
</dbReference>
<dbReference type="Pfam" id="PF18962">
    <property type="entry name" value="Por_Secre_tail"/>
    <property type="match status" value="1"/>
</dbReference>